<accession>A0AA96RG83</accession>
<dbReference type="InterPro" id="IPR036390">
    <property type="entry name" value="WH_DNA-bd_sf"/>
</dbReference>
<evidence type="ECO:0000313" key="4">
    <source>
        <dbReference type="EMBL" id="WNQ12792.1"/>
    </source>
</evidence>
<dbReference type="SMART" id="SM00420">
    <property type="entry name" value="HTH_DEOR"/>
    <property type="match status" value="1"/>
</dbReference>
<dbReference type="InterPro" id="IPR037171">
    <property type="entry name" value="NagB/RpiA_transferase-like"/>
</dbReference>
<gene>
    <name evidence="4" type="ORF">MJA45_07100</name>
</gene>
<dbReference type="GO" id="GO:0003700">
    <property type="term" value="F:DNA-binding transcription factor activity"/>
    <property type="evidence" value="ECO:0007669"/>
    <property type="project" value="InterPro"/>
</dbReference>
<dbReference type="PROSITE" id="PS51000">
    <property type="entry name" value="HTH_DEOR_2"/>
    <property type="match status" value="1"/>
</dbReference>
<dbReference type="SUPFAM" id="SSF100950">
    <property type="entry name" value="NagB/RpiA/CoA transferase-like"/>
    <property type="match status" value="1"/>
</dbReference>
<dbReference type="EMBL" id="CP130318">
    <property type="protein sequence ID" value="WNQ12792.1"/>
    <property type="molecule type" value="Genomic_DNA"/>
</dbReference>
<dbReference type="Proteomes" id="UP001305702">
    <property type="component" value="Chromosome"/>
</dbReference>
<dbReference type="GO" id="GO:0003677">
    <property type="term" value="F:DNA binding"/>
    <property type="evidence" value="ECO:0007669"/>
    <property type="project" value="UniProtKB-KW"/>
</dbReference>
<keyword evidence="1" id="KW-0805">Transcription regulation</keyword>
<dbReference type="InterPro" id="IPR014036">
    <property type="entry name" value="DeoR-like_C"/>
</dbReference>
<dbReference type="InterPro" id="IPR050313">
    <property type="entry name" value="Carb_Metab_HTH_regulators"/>
</dbReference>
<dbReference type="Pfam" id="PF08220">
    <property type="entry name" value="HTH_DeoR"/>
    <property type="match status" value="1"/>
</dbReference>
<keyword evidence="5" id="KW-1185">Reference proteome</keyword>
<dbReference type="Gene3D" id="1.10.10.10">
    <property type="entry name" value="Winged helix-like DNA-binding domain superfamily/Winged helix DNA-binding domain"/>
    <property type="match status" value="1"/>
</dbReference>
<proteinExistence type="predicted"/>
<evidence type="ECO:0000256" key="2">
    <source>
        <dbReference type="ARBA" id="ARBA00023163"/>
    </source>
</evidence>
<keyword evidence="4" id="KW-0238">DNA-binding</keyword>
<dbReference type="SMART" id="SM01134">
    <property type="entry name" value="DeoRC"/>
    <property type="match status" value="1"/>
</dbReference>
<evidence type="ECO:0000259" key="3">
    <source>
        <dbReference type="PROSITE" id="PS51000"/>
    </source>
</evidence>
<dbReference type="InterPro" id="IPR036388">
    <property type="entry name" value="WH-like_DNA-bd_sf"/>
</dbReference>
<dbReference type="RefSeq" id="WP_315606571.1">
    <property type="nucleotide sequence ID" value="NZ_CP130318.1"/>
</dbReference>
<reference evidence="4 5" key="1">
    <citation type="submission" date="2022-02" db="EMBL/GenBank/DDBJ databases">
        <title>Paenibacillus sp. MBLB1776 Whole Genome Shotgun Sequencing.</title>
        <authorList>
            <person name="Hwang C.Y."/>
            <person name="Cho E.-S."/>
            <person name="Seo M.-J."/>
        </authorList>
    </citation>
    <scope>NUCLEOTIDE SEQUENCE [LARGE SCALE GENOMIC DNA]</scope>
    <source>
        <strain evidence="4 5">MBLB1776</strain>
    </source>
</reference>
<dbReference type="PRINTS" id="PR00037">
    <property type="entry name" value="HTHLACR"/>
</dbReference>
<dbReference type="PANTHER" id="PTHR30363">
    <property type="entry name" value="HTH-TYPE TRANSCRIPTIONAL REGULATOR SRLR-RELATED"/>
    <property type="match status" value="1"/>
</dbReference>
<dbReference type="SUPFAM" id="SSF46785">
    <property type="entry name" value="Winged helix' DNA-binding domain"/>
    <property type="match status" value="1"/>
</dbReference>
<keyword evidence="2" id="KW-0804">Transcription</keyword>
<dbReference type="PANTHER" id="PTHR30363:SF51">
    <property type="entry name" value="HTH-TYPE TRANSCRIPTIONAL REPRESSOR GLCR"/>
    <property type="match status" value="1"/>
</dbReference>
<dbReference type="AlphaFoldDB" id="A0AA96RG83"/>
<dbReference type="Pfam" id="PF00455">
    <property type="entry name" value="DeoRC"/>
    <property type="match status" value="1"/>
</dbReference>
<protein>
    <submittedName>
        <fullName evidence="4">DeoR/GlpR family DNA-binding transcription regulator</fullName>
    </submittedName>
</protein>
<organism evidence="4 5">
    <name type="scientific">Paenibacillus aurantius</name>
    <dbReference type="NCBI Taxonomy" id="2918900"/>
    <lineage>
        <taxon>Bacteria</taxon>
        <taxon>Bacillati</taxon>
        <taxon>Bacillota</taxon>
        <taxon>Bacilli</taxon>
        <taxon>Bacillales</taxon>
        <taxon>Paenibacillaceae</taxon>
        <taxon>Paenibacillus</taxon>
    </lineage>
</organism>
<sequence length="258" mass="27946">MFSDERRDIILELLEKNGRVLAKELADRFELSIDSIRRDLTIMEEKGLLKRTHGGAIPASPVRSAPLPTEQRYGEATPRQKAIAKMAASIIRENDSVFIGGAGIHYGMLEHLPDCPFTVVTNSVTIADALKARESVEVYLIGGKVKSSGNISDSLALDFIRQFSLDTCFLTGGGISANGITTSTPEAAAISREAARVSRKVVALAPYDKVGQDFFAKVLPAEDMDVMITDDEASLNVIQELEAKGVKVLIARPDDEAL</sequence>
<evidence type="ECO:0000313" key="5">
    <source>
        <dbReference type="Proteomes" id="UP001305702"/>
    </source>
</evidence>
<feature type="domain" description="HTH deoR-type" evidence="3">
    <location>
        <begin position="3"/>
        <end position="58"/>
    </location>
</feature>
<dbReference type="KEGG" id="paun:MJA45_07100"/>
<evidence type="ECO:0000256" key="1">
    <source>
        <dbReference type="ARBA" id="ARBA00023015"/>
    </source>
</evidence>
<name>A0AA96RG83_9BACL</name>
<dbReference type="InterPro" id="IPR001034">
    <property type="entry name" value="DeoR_HTH"/>
</dbReference>